<dbReference type="InterPro" id="IPR050109">
    <property type="entry name" value="HTH-type_TetR-like_transc_reg"/>
</dbReference>
<keyword evidence="1 2" id="KW-0238">DNA-binding</keyword>
<feature type="domain" description="HTH tetR-type" evidence="3">
    <location>
        <begin position="11"/>
        <end position="71"/>
    </location>
</feature>
<reference evidence="4 5" key="1">
    <citation type="submission" date="2014-10" db="EMBL/GenBank/DDBJ databases">
        <title>Draft genome of anammox bacterium scalindua brodae, obtained using differential coverage binning of sequence data from two enrichment reactors.</title>
        <authorList>
            <person name="Speth D.R."/>
            <person name="Russ L."/>
            <person name="Kartal B."/>
            <person name="Op den Camp H.J."/>
            <person name="Dutilh B.E."/>
            <person name="Jetten M.S."/>
        </authorList>
    </citation>
    <scope>NUCLEOTIDE SEQUENCE [LARGE SCALE GENOMIC DNA]</scope>
    <source>
        <strain evidence="4">RU1</strain>
    </source>
</reference>
<organism evidence="4 5">
    <name type="scientific">Candidatus Scalindua brodae</name>
    <dbReference type="NCBI Taxonomy" id="237368"/>
    <lineage>
        <taxon>Bacteria</taxon>
        <taxon>Pseudomonadati</taxon>
        <taxon>Planctomycetota</taxon>
        <taxon>Candidatus Brocadiia</taxon>
        <taxon>Candidatus Brocadiales</taxon>
        <taxon>Candidatus Scalinduaceae</taxon>
        <taxon>Candidatus Scalindua</taxon>
    </lineage>
</organism>
<evidence type="ECO:0000313" key="4">
    <source>
        <dbReference type="EMBL" id="KHE94025.1"/>
    </source>
</evidence>
<dbReference type="PRINTS" id="PR00455">
    <property type="entry name" value="HTHTETR"/>
</dbReference>
<proteinExistence type="predicted"/>
<evidence type="ECO:0000256" key="2">
    <source>
        <dbReference type="PROSITE-ProRule" id="PRU00335"/>
    </source>
</evidence>
<dbReference type="Gene3D" id="1.10.10.60">
    <property type="entry name" value="Homeodomain-like"/>
    <property type="match status" value="1"/>
</dbReference>
<comment type="caution">
    <text evidence="4">The sequence shown here is derived from an EMBL/GenBank/DDBJ whole genome shotgun (WGS) entry which is preliminary data.</text>
</comment>
<accession>A0A0B0ETM5</accession>
<gene>
    <name evidence="4" type="ORF">SCABRO_00163</name>
</gene>
<dbReference type="InterPro" id="IPR041490">
    <property type="entry name" value="KstR2_TetR_C"/>
</dbReference>
<dbReference type="Proteomes" id="UP000030652">
    <property type="component" value="Unassembled WGS sequence"/>
</dbReference>
<protein>
    <submittedName>
        <fullName evidence="4">Transcriptional regulator</fullName>
    </submittedName>
</protein>
<dbReference type="PROSITE" id="PS50977">
    <property type="entry name" value="HTH_TETR_2"/>
    <property type="match status" value="1"/>
</dbReference>
<name>A0A0B0ETM5_9BACT</name>
<dbReference type="Pfam" id="PF17932">
    <property type="entry name" value="TetR_C_24"/>
    <property type="match status" value="1"/>
</dbReference>
<dbReference type="PANTHER" id="PTHR30328">
    <property type="entry name" value="TRANSCRIPTIONAL REPRESSOR"/>
    <property type="match status" value="1"/>
</dbReference>
<dbReference type="eggNOG" id="COG1309">
    <property type="taxonomic scope" value="Bacteria"/>
</dbReference>
<dbReference type="PROSITE" id="PS01081">
    <property type="entry name" value="HTH_TETR_1"/>
    <property type="match status" value="1"/>
</dbReference>
<dbReference type="SUPFAM" id="SSF48498">
    <property type="entry name" value="Tetracyclin repressor-like, C-terminal domain"/>
    <property type="match status" value="1"/>
</dbReference>
<evidence type="ECO:0000256" key="1">
    <source>
        <dbReference type="ARBA" id="ARBA00023125"/>
    </source>
</evidence>
<evidence type="ECO:0000259" key="3">
    <source>
        <dbReference type="PROSITE" id="PS50977"/>
    </source>
</evidence>
<dbReference type="Gene3D" id="1.10.357.10">
    <property type="entry name" value="Tetracycline Repressor, domain 2"/>
    <property type="match status" value="1"/>
</dbReference>
<dbReference type="PANTHER" id="PTHR30328:SF54">
    <property type="entry name" value="HTH-TYPE TRANSCRIPTIONAL REPRESSOR SCO4008"/>
    <property type="match status" value="1"/>
</dbReference>
<dbReference type="InterPro" id="IPR036271">
    <property type="entry name" value="Tet_transcr_reg_TetR-rel_C_sf"/>
</dbReference>
<dbReference type="EMBL" id="JRYO01000019">
    <property type="protein sequence ID" value="KHE94025.1"/>
    <property type="molecule type" value="Genomic_DNA"/>
</dbReference>
<sequence length="206" mass="24027">MADKKSKEIKKNSKEIILRSAKVLFAMHGFELTTVREIAGKAGINVAMVYYYFNTKEELHQNIIDDAFKSFYQSLKEGVGQGKGPEEKIYDVIKVYITFLHHDKDLHRIILRETVSQSKHIDMIVKKYISRNFDLVHSIIKEGVQKGTFREHDSTLSTFSLIGMILYYFTYEPIFIRLISPKKREKPITEFLPEHIFNLFMEGVKG</sequence>
<dbReference type="SUPFAM" id="SSF46689">
    <property type="entry name" value="Homeodomain-like"/>
    <property type="match status" value="1"/>
</dbReference>
<dbReference type="InterPro" id="IPR023772">
    <property type="entry name" value="DNA-bd_HTH_TetR-type_CS"/>
</dbReference>
<dbReference type="InterPro" id="IPR009057">
    <property type="entry name" value="Homeodomain-like_sf"/>
</dbReference>
<feature type="DNA-binding region" description="H-T-H motif" evidence="2">
    <location>
        <begin position="34"/>
        <end position="53"/>
    </location>
</feature>
<dbReference type="AlphaFoldDB" id="A0A0B0ETM5"/>
<dbReference type="GO" id="GO:0003677">
    <property type="term" value="F:DNA binding"/>
    <property type="evidence" value="ECO:0007669"/>
    <property type="project" value="UniProtKB-UniRule"/>
</dbReference>
<dbReference type="Pfam" id="PF00440">
    <property type="entry name" value="TetR_N"/>
    <property type="match status" value="1"/>
</dbReference>
<evidence type="ECO:0000313" key="5">
    <source>
        <dbReference type="Proteomes" id="UP000030652"/>
    </source>
</evidence>
<dbReference type="InterPro" id="IPR001647">
    <property type="entry name" value="HTH_TetR"/>
</dbReference>